<proteinExistence type="predicted"/>
<evidence type="ECO:0000313" key="1">
    <source>
        <dbReference type="EMBL" id="KAJ1210710.1"/>
    </source>
</evidence>
<gene>
    <name evidence="1" type="ORF">NDU88_006072</name>
</gene>
<comment type="caution">
    <text evidence="1">The sequence shown here is derived from an EMBL/GenBank/DDBJ whole genome shotgun (WGS) entry which is preliminary data.</text>
</comment>
<name>A0AAV7W9K3_PLEWA</name>
<accession>A0AAV7W9K3</accession>
<organism evidence="1 2">
    <name type="scientific">Pleurodeles waltl</name>
    <name type="common">Iberian ribbed newt</name>
    <dbReference type="NCBI Taxonomy" id="8319"/>
    <lineage>
        <taxon>Eukaryota</taxon>
        <taxon>Metazoa</taxon>
        <taxon>Chordata</taxon>
        <taxon>Craniata</taxon>
        <taxon>Vertebrata</taxon>
        <taxon>Euteleostomi</taxon>
        <taxon>Amphibia</taxon>
        <taxon>Batrachia</taxon>
        <taxon>Caudata</taxon>
        <taxon>Salamandroidea</taxon>
        <taxon>Salamandridae</taxon>
        <taxon>Pleurodelinae</taxon>
        <taxon>Pleurodeles</taxon>
    </lineage>
</organism>
<reference evidence="1" key="1">
    <citation type="journal article" date="2022" name="bioRxiv">
        <title>Sequencing and chromosome-scale assembly of the giantPleurodeles waltlgenome.</title>
        <authorList>
            <person name="Brown T."/>
            <person name="Elewa A."/>
            <person name="Iarovenko S."/>
            <person name="Subramanian E."/>
            <person name="Araus A.J."/>
            <person name="Petzold A."/>
            <person name="Susuki M."/>
            <person name="Suzuki K.-i.T."/>
            <person name="Hayashi T."/>
            <person name="Toyoda A."/>
            <person name="Oliveira C."/>
            <person name="Osipova E."/>
            <person name="Leigh N.D."/>
            <person name="Simon A."/>
            <person name="Yun M.H."/>
        </authorList>
    </citation>
    <scope>NUCLEOTIDE SEQUENCE</scope>
    <source>
        <strain evidence="1">20211129_DDA</strain>
        <tissue evidence="1">Liver</tissue>
    </source>
</reference>
<dbReference type="AlphaFoldDB" id="A0AAV7W9K3"/>
<evidence type="ECO:0000313" key="2">
    <source>
        <dbReference type="Proteomes" id="UP001066276"/>
    </source>
</evidence>
<protein>
    <submittedName>
        <fullName evidence="1">Uncharacterized protein</fullName>
    </submittedName>
</protein>
<keyword evidence="2" id="KW-1185">Reference proteome</keyword>
<dbReference type="Proteomes" id="UP001066276">
    <property type="component" value="Chromosome 1_2"/>
</dbReference>
<dbReference type="EMBL" id="JANPWB010000002">
    <property type="protein sequence ID" value="KAJ1210710.1"/>
    <property type="molecule type" value="Genomic_DNA"/>
</dbReference>
<sequence length="274" mass="30807">MKDSLRKPLEKDERSVMMAECSRPVIDEKVCMTPNLDPDMLTYLFKLGRDPRKGLEKSLKQVQDKLLDVLGPLARMFDTVEDAYLKGKDLDVHLLRGWCHRAICFLGNANAGLLTERRKMVLMHINPKLADLASKESLEEARGLLFGDGMGKALTMYVRTFTSLDKAHFSMRRVFSNNNLYGIGEGSLPAGEVLEPNITEQEVSEETLEVHNFTIKKEGGVLGLRDREVEVWDTFKVKVGQTMGYGLLWTTPELMTSGSKPGDRSTSCDYVQIA</sequence>